<dbReference type="OrthoDB" id="2352698at2"/>
<evidence type="ECO:0000313" key="3">
    <source>
        <dbReference type="Proteomes" id="UP000254060"/>
    </source>
</evidence>
<feature type="transmembrane region" description="Helical" evidence="1">
    <location>
        <begin position="7"/>
        <end position="25"/>
    </location>
</feature>
<feature type="transmembrane region" description="Helical" evidence="1">
    <location>
        <begin position="62"/>
        <end position="80"/>
    </location>
</feature>
<dbReference type="EMBL" id="UGGP01000001">
    <property type="protein sequence ID" value="STO08192.1"/>
    <property type="molecule type" value="Genomic_DNA"/>
</dbReference>
<feature type="transmembrane region" description="Helical" evidence="1">
    <location>
        <begin position="92"/>
        <end position="114"/>
    </location>
</feature>
<name>A0A377FTP3_9BACL</name>
<keyword evidence="1" id="KW-0472">Membrane</keyword>
<evidence type="ECO:0000313" key="2">
    <source>
        <dbReference type="EMBL" id="STO08192.1"/>
    </source>
</evidence>
<evidence type="ECO:0000256" key="1">
    <source>
        <dbReference type="SAM" id="Phobius"/>
    </source>
</evidence>
<sequence length="148" mass="16498">MNIKKRCIVTLSCVYAIAFVLNVIPSVTFPDATIGPLQATASVLLVLCMMGTCVLNDRVAKLYVTALLFAGVTVFTLHSFETYVYDIVILDALFAIQYPLYLLFVTPLFGLNFFFNVEADFIALFAFFIGLFILAIHEIAMMVSRRST</sequence>
<feature type="transmembrane region" description="Helical" evidence="1">
    <location>
        <begin position="37"/>
        <end position="55"/>
    </location>
</feature>
<organism evidence="2 3">
    <name type="scientific">Exiguobacterium aurantiacum</name>
    <dbReference type="NCBI Taxonomy" id="33987"/>
    <lineage>
        <taxon>Bacteria</taxon>
        <taxon>Bacillati</taxon>
        <taxon>Bacillota</taxon>
        <taxon>Bacilli</taxon>
        <taxon>Bacillales</taxon>
        <taxon>Bacillales Family XII. Incertae Sedis</taxon>
        <taxon>Exiguobacterium</taxon>
    </lineage>
</organism>
<dbReference type="Proteomes" id="UP000254060">
    <property type="component" value="Unassembled WGS sequence"/>
</dbReference>
<reference evidence="2 3" key="1">
    <citation type="submission" date="2018-06" db="EMBL/GenBank/DDBJ databases">
        <authorList>
            <consortium name="Pathogen Informatics"/>
            <person name="Doyle S."/>
        </authorList>
    </citation>
    <scope>NUCLEOTIDE SEQUENCE [LARGE SCALE GENOMIC DNA]</scope>
    <source>
        <strain evidence="2 3">NCTC13163</strain>
    </source>
</reference>
<keyword evidence="1" id="KW-1133">Transmembrane helix</keyword>
<dbReference type="STRING" id="1397694.GCA_000702585_02058"/>
<feature type="transmembrane region" description="Helical" evidence="1">
    <location>
        <begin position="121"/>
        <end position="143"/>
    </location>
</feature>
<proteinExistence type="predicted"/>
<dbReference type="AlphaFoldDB" id="A0A377FTP3"/>
<accession>A0A377FTP3</accession>
<keyword evidence="1" id="KW-0812">Transmembrane</keyword>
<dbReference type="RefSeq" id="WP_029335106.1">
    <property type="nucleotide sequence ID" value="NZ_UGGP01000001.1"/>
</dbReference>
<gene>
    <name evidence="2" type="ORF">NCTC13163_01561</name>
</gene>
<protein>
    <submittedName>
        <fullName evidence="2">Uncharacterized protein</fullName>
    </submittedName>
</protein>